<gene>
    <name evidence="2" type="ORF">R4I43_34050</name>
</gene>
<accession>A0ABU6ALW3</accession>
<dbReference type="SMART" id="SM00943">
    <property type="entry name" value="Prim-Pol"/>
    <property type="match status" value="1"/>
</dbReference>
<dbReference type="EMBL" id="JAWLNX010000048">
    <property type="protein sequence ID" value="MEB3372433.1"/>
    <property type="molecule type" value="Genomic_DNA"/>
</dbReference>
<evidence type="ECO:0000313" key="3">
    <source>
        <dbReference type="Proteomes" id="UP001327093"/>
    </source>
</evidence>
<sequence length="290" mass="31092">MRVALDAAAAEHAVFPLRPRSKKPAIVEWEASATTDPDQIRQWWLQGPQNVGIACGPSGLLVVDLDTPHYSHAVEADEPQGGREMLAALAAAAGEAFPDHTYTVATPTGGQHLYFAAPPELELRCTVGRLGRWIDTRGAGGYVVAAGSVRPEGRYRLHRDALIAPLPQWIIEALTPHPAVESTGLRLPPERAAAYVAAVVRGEADAVARAVTGQRHHTLLRAAGALGRLVGGQELDYAAAENTLRHAVEGHLGRDGFTPDEADTTIRAGLAWGIQRPRHITDTHHRPAQD</sequence>
<organism evidence="2 3">
    <name type="scientific">Saccharopolyspora mangrovi</name>
    <dbReference type="NCBI Taxonomy" id="3082379"/>
    <lineage>
        <taxon>Bacteria</taxon>
        <taxon>Bacillati</taxon>
        <taxon>Actinomycetota</taxon>
        <taxon>Actinomycetes</taxon>
        <taxon>Pseudonocardiales</taxon>
        <taxon>Pseudonocardiaceae</taxon>
        <taxon>Saccharopolyspora</taxon>
    </lineage>
</organism>
<dbReference type="SUPFAM" id="SSF56747">
    <property type="entry name" value="Prim-pol domain"/>
    <property type="match status" value="1"/>
</dbReference>
<dbReference type="InterPro" id="IPR015330">
    <property type="entry name" value="DNA_primase/pol_bifunc_N"/>
</dbReference>
<dbReference type="Pfam" id="PF09250">
    <property type="entry name" value="Prim-Pol"/>
    <property type="match status" value="1"/>
</dbReference>
<keyword evidence="3" id="KW-1185">Reference proteome</keyword>
<proteinExistence type="predicted"/>
<reference evidence="2 3" key="1">
    <citation type="submission" date="2023-10" db="EMBL/GenBank/DDBJ databases">
        <title>Saccharopolyspora sp. nov., isolated from mangrove soil.</title>
        <authorList>
            <person name="Lu Y."/>
            <person name="Liu W."/>
        </authorList>
    </citation>
    <scope>NUCLEOTIDE SEQUENCE [LARGE SCALE GENOMIC DNA]</scope>
    <source>
        <strain evidence="2 3">S2-29</strain>
    </source>
</reference>
<evidence type="ECO:0000259" key="1">
    <source>
        <dbReference type="SMART" id="SM00943"/>
    </source>
</evidence>
<dbReference type="Proteomes" id="UP001327093">
    <property type="component" value="Unassembled WGS sequence"/>
</dbReference>
<name>A0ABU6ALW3_9PSEU</name>
<protein>
    <submittedName>
        <fullName evidence="2">Bifunctional DNA primase/polymerase</fullName>
    </submittedName>
</protein>
<evidence type="ECO:0000313" key="2">
    <source>
        <dbReference type="EMBL" id="MEB3372433.1"/>
    </source>
</evidence>
<dbReference type="CDD" id="cd04859">
    <property type="entry name" value="Prim_Pol"/>
    <property type="match status" value="1"/>
</dbReference>
<dbReference type="Gene3D" id="3.30.720.160">
    <property type="entry name" value="Bifunctional DNA primase/polymerase, N-terminal"/>
    <property type="match status" value="1"/>
</dbReference>
<dbReference type="RefSeq" id="WP_324269851.1">
    <property type="nucleotide sequence ID" value="NZ_JAWLNX010000048.1"/>
</dbReference>
<feature type="domain" description="DNA primase/polymerase bifunctional N-terminal" evidence="1">
    <location>
        <begin position="4"/>
        <end position="170"/>
    </location>
</feature>
<comment type="caution">
    <text evidence="2">The sequence shown here is derived from an EMBL/GenBank/DDBJ whole genome shotgun (WGS) entry which is preliminary data.</text>
</comment>